<evidence type="ECO:0000313" key="4">
    <source>
        <dbReference type="EMBL" id="SFD88891.1"/>
    </source>
</evidence>
<feature type="domain" description="N-acetyltransferase" evidence="3">
    <location>
        <begin position="7"/>
        <end position="154"/>
    </location>
</feature>
<dbReference type="PANTHER" id="PTHR43877">
    <property type="entry name" value="AMINOALKYLPHOSPHONATE N-ACETYLTRANSFERASE-RELATED-RELATED"/>
    <property type="match status" value="1"/>
</dbReference>
<dbReference type="Proteomes" id="UP000198611">
    <property type="component" value="Unassembled WGS sequence"/>
</dbReference>
<keyword evidence="1" id="KW-0808">Transferase</keyword>
<dbReference type="InterPro" id="IPR000182">
    <property type="entry name" value="GNAT_dom"/>
</dbReference>
<dbReference type="InterPro" id="IPR050832">
    <property type="entry name" value="Bact_Acetyltransf"/>
</dbReference>
<evidence type="ECO:0000313" key="5">
    <source>
        <dbReference type="Proteomes" id="UP000198611"/>
    </source>
</evidence>
<keyword evidence="4" id="KW-0687">Ribonucleoprotein</keyword>
<dbReference type="PROSITE" id="PS51186">
    <property type="entry name" value="GNAT"/>
    <property type="match status" value="1"/>
</dbReference>
<protein>
    <submittedName>
        <fullName evidence="4">Ribosomal protein S18 acetylase RimI</fullName>
    </submittedName>
</protein>
<dbReference type="STRING" id="1123397.SAMN05660831_02546"/>
<dbReference type="GO" id="GO:0016747">
    <property type="term" value="F:acyltransferase activity, transferring groups other than amino-acyl groups"/>
    <property type="evidence" value="ECO:0007669"/>
    <property type="project" value="InterPro"/>
</dbReference>
<dbReference type="CDD" id="cd04301">
    <property type="entry name" value="NAT_SF"/>
    <property type="match status" value="1"/>
</dbReference>
<sequence>MQPHPPLTIRRASSADVPSLADLLTELFTLEENFEPRPERQRAGLEALLADTRRSVILVADAGASPVGMATLQTVLSTAEGGPVGWVEDIVVSTPWRRAGVGSALLEGVESEARHRGLIRLQLVAQEDNTIARRFYTARGWRETSLGVLRRGLT</sequence>
<keyword evidence="4" id="KW-0689">Ribosomal protein</keyword>
<dbReference type="InterPro" id="IPR016181">
    <property type="entry name" value="Acyl_CoA_acyltransferase"/>
</dbReference>
<dbReference type="RefSeq" id="WP_205407817.1">
    <property type="nucleotide sequence ID" value="NZ_FOMJ01000011.1"/>
</dbReference>
<proteinExistence type="predicted"/>
<keyword evidence="2" id="KW-0012">Acyltransferase</keyword>
<dbReference type="GO" id="GO:0005840">
    <property type="term" value="C:ribosome"/>
    <property type="evidence" value="ECO:0007669"/>
    <property type="project" value="UniProtKB-KW"/>
</dbReference>
<evidence type="ECO:0000259" key="3">
    <source>
        <dbReference type="PROSITE" id="PS51186"/>
    </source>
</evidence>
<reference evidence="4 5" key="1">
    <citation type="submission" date="2016-10" db="EMBL/GenBank/DDBJ databases">
        <authorList>
            <person name="de Groot N.N."/>
        </authorList>
    </citation>
    <scope>NUCLEOTIDE SEQUENCE [LARGE SCALE GENOMIC DNA]</scope>
    <source>
        <strain evidence="4 5">HL3</strain>
    </source>
</reference>
<keyword evidence="5" id="KW-1185">Reference proteome</keyword>
<dbReference type="Gene3D" id="3.40.630.30">
    <property type="match status" value="1"/>
</dbReference>
<organism evidence="4 5">
    <name type="scientific">Thiohalospira halophila DSM 15071</name>
    <dbReference type="NCBI Taxonomy" id="1123397"/>
    <lineage>
        <taxon>Bacteria</taxon>
        <taxon>Pseudomonadati</taxon>
        <taxon>Pseudomonadota</taxon>
        <taxon>Gammaproteobacteria</taxon>
        <taxon>Thiohalospirales</taxon>
        <taxon>Thiohalospiraceae</taxon>
        <taxon>Thiohalospira</taxon>
    </lineage>
</organism>
<name>A0A1I1W181_9GAMM</name>
<gene>
    <name evidence="4" type="ORF">SAMN05660831_02546</name>
</gene>
<dbReference type="SUPFAM" id="SSF55729">
    <property type="entry name" value="Acyl-CoA N-acyltransferases (Nat)"/>
    <property type="match status" value="1"/>
</dbReference>
<evidence type="ECO:0000256" key="2">
    <source>
        <dbReference type="ARBA" id="ARBA00023315"/>
    </source>
</evidence>
<dbReference type="Pfam" id="PF00583">
    <property type="entry name" value="Acetyltransf_1"/>
    <property type="match status" value="1"/>
</dbReference>
<accession>A0A1I1W181</accession>
<dbReference type="EMBL" id="FOMJ01000011">
    <property type="protein sequence ID" value="SFD88891.1"/>
    <property type="molecule type" value="Genomic_DNA"/>
</dbReference>
<evidence type="ECO:0000256" key="1">
    <source>
        <dbReference type="ARBA" id="ARBA00022679"/>
    </source>
</evidence>
<dbReference type="AlphaFoldDB" id="A0A1I1W181"/>